<comment type="caution">
    <text evidence="2">The sequence shown here is derived from an EMBL/GenBank/DDBJ whole genome shotgun (WGS) entry which is preliminary data.</text>
</comment>
<evidence type="ECO:0000313" key="3">
    <source>
        <dbReference type="Proteomes" id="UP000266723"/>
    </source>
</evidence>
<organism evidence="2 3">
    <name type="scientific">Brassica cretica</name>
    <name type="common">Mustard</name>
    <dbReference type="NCBI Taxonomy" id="69181"/>
    <lineage>
        <taxon>Eukaryota</taxon>
        <taxon>Viridiplantae</taxon>
        <taxon>Streptophyta</taxon>
        <taxon>Embryophyta</taxon>
        <taxon>Tracheophyta</taxon>
        <taxon>Spermatophyta</taxon>
        <taxon>Magnoliopsida</taxon>
        <taxon>eudicotyledons</taxon>
        <taxon>Gunneridae</taxon>
        <taxon>Pentapetalae</taxon>
        <taxon>rosids</taxon>
        <taxon>malvids</taxon>
        <taxon>Brassicales</taxon>
        <taxon>Brassicaceae</taxon>
        <taxon>Brassiceae</taxon>
        <taxon>Brassica</taxon>
    </lineage>
</organism>
<evidence type="ECO:0000256" key="1">
    <source>
        <dbReference type="SAM" id="MobiDB-lite"/>
    </source>
</evidence>
<feature type="region of interest" description="Disordered" evidence="1">
    <location>
        <begin position="1"/>
        <end position="34"/>
    </location>
</feature>
<dbReference type="Proteomes" id="UP000266723">
    <property type="component" value="Unassembled WGS sequence"/>
</dbReference>
<protein>
    <submittedName>
        <fullName evidence="2">Uncharacterized protein</fullName>
    </submittedName>
</protein>
<accession>A0ABQ7AJY6</accession>
<dbReference type="EMBL" id="QGKV02002055">
    <property type="protein sequence ID" value="KAF3498044.1"/>
    <property type="molecule type" value="Genomic_DNA"/>
</dbReference>
<evidence type="ECO:0000313" key="2">
    <source>
        <dbReference type="EMBL" id="KAF3498044.1"/>
    </source>
</evidence>
<reference evidence="2 3" key="1">
    <citation type="journal article" date="2020" name="BMC Genomics">
        <title>Intraspecific diversification of the crop wild relative Brassica cretica Lam. using demographic model selection.</title>
        <authorList>
            <person name="Kioukis A."/>
            <person name="Michalopoulou V.A."/>
            <person name="Briers L."/>
            <person name="Pirintsos S."/>
            <person name="Studholme D.J."/>
            <person name="Pavlidis P."/>
            <person name="Sarris P.F."/>
        </authorList>
    </citation>
    <scope>NUCLEOTIDE SEQUENCE [LARGE SCALE GENOMIC DNA]</scope>
    <source>
        <strain evidence="3">cv. PFS-1207/04</strain>
    </source>
</reference>
<proteinExistence type="predicted"/>
<gene>
    <name evidence="2" type="ORF">DY000_02052518</name>
</gene>
<sequence length="86" mass="9489">MQGLSNKYLDLQRGTGVPSSGDPWNQGSFERGSRGRCPTWVFPTSDRGLVLFGPLILVEDGELWASDGVLEMMEPRALTFSQEELA</sequence>
<name>A0ABQ7AJY6_BRACR</name>
<keyword evidence="3" id="KW-1185">Reference proteome</keyword>